<evidence type="ECO:0000256" key="5">
    <source>
        <dbReference type="ARBA" id="ARBA00023136"/>
    </source>
</evidence>
<evidence type="ECO:0000256" key="6">
    <source>
        <dbReference type="SAM" id="Phobius"/>
    </source>
</evidence>
<gene>
    <name evidence="7" type="ORF">FJT64_014467</name>
</gene>
<organism evidence="7 8">
    <name type="scientific">Amphibalanus amphitrite</name>
    <name type="common">Striped barnacle</name>
    <name type="synonym">Balanus amphitrite</name>
    <dbReference type="NCBI Taxonomy" id="1232801"/>
    <lineage>
        <taxon>Eukaryota</taxon>
        <taxon>Metazoa</taxon>
        <taxon>Ecdysozoa</taxon>
        <taxon>Arthropoda</taxon>
        <taxon>Crustacea</taxon>
        <taxon>Multicrustacea</taxon>
        <taxon>Cirripedia</taxon>
        <taxon>Thoracica</taxon>
        <taxon>Thoracicalcarea</taxon>
        <taxon>Balanomorpha</taxon>
        <taxon>Balanoidea</taxon>
        <taxon>Balanidae</taxon>
        <taxon>Amphibalaninae</taxon>
        <taxon>Amphibalanus</taxon>
    </lineage>
</organism>
<proteinExistence type="predicted"/>
<evidence type="ECO:0008006" key="9">
    <source>
        <dbReference type="Google" id="ProtNLM"/>
    </source>
</evidence>
<feature type="transmembrane region" description="Helical" evidence="6">
    <location>
        <begin position="63"/>
        <end position="84"/>
    </location>
</feature>
<keyword evidence="5 6" id="KW-0472">Membrane</keyword>
<evidence type="ECO:0000313" key="7">
    <source>
        <dbReference type="EMBL" id="KAF0287060.1"/>
    </source>
</evidence>
<reference evidence="7 8" key="1">
    <citation type="submission" date="2019-07" db="EMBL/GenBank/DDBJ databases">
        <title>Draft genome assembly of a fouling barnacle, Amphibalanus amphitrite (Darwin, 1854): The first reference genome for Thecostraca.</title>
        <authorList>
            <person name="Kim W."/>
        </authorList>
    </citation>
    <scope>NUCLEOTIDE SEQUENCE [LARGE SCALE GENOMIC DNA]</scope>
    <source>
        <strain evidence="7">SNU_AA5</strain>
        <tissue evidence="7">Soma without cirri and trophi</tissue>
    </source>
</reference>
<feature type="transmembrane region" description="Helical" evidence="6">
    <location>
        <begin position="96"/>
        <end position="119"/>
    </location>
</feature>
<keyword evidence="2" id="KW-1003">Cell membrane</keyword>
<feature type="transmembrane region" description="Helical" evidence="6">
    <location>
        <begin position="312"/>
        <end position="330"/>
    </location>
</feature>
<dbReference type="InterPro" id="IPR013604">
    <property type="entry name" value="7TM_chemorcpt"/>
</dbReference>
<name>A0A6A4V7A6_AMPAM</name>
<dbReference type="EMBL" id="VIIS01002214">
    <property type="protein sequence ID" value="KAF0287060.1"/>
    <property type="molecule type" value="Genomic_DNA"/>
</dbReference>
<sequence>MCLPGATDGRVEPARWLSGPVGGGGSAGPVGGGGPAGPAAARHLLRLLRLCALTGGAGRCETLYAGCMFVVNTAAVGLSGVFAFELALQQVPRDGVVRAAALTGLFGLTYMLTWLPLLFSFLGGRRRHGALQLAVREVLDTAARLPSHAGPAHRLRREAAFLLAASVGLIVYILIAAVYFTVTTTRGLDHLSALFAGLTGVMTSELTAAMVYGTVSNVSMWLLFVLSVQQGSLAPYLTMISLYVVGSLVTIVLPCEVTQRALAAVGDTRDLLLAAERRQPQLSQQLGLFRETVGRDLERLGELGLFRMERSTLLSVTATVLTYVIVLVQFHDAGGPPGPDCAAANGTAA</sequence>
<protein>
    <recommendedName>
        <fullName evidence="9">Gustatory receptor</fullName>
    </recommendedName>
</protein>
<keyword evidence="3 6" id="KW-0812">Transmembrane</keyword>
<feature type="transmembrane region" description="Helical" evidence="6">
    <location>
        <begin position="159"/>
        <end position="182"/>
    </location>
</feature>
<dbReference type="GO" id="GO:0005886">
    <property type="term" value="C:plasma membrane"/>
    <property type="evidence" value="ECO:0007669"/>
    <property type="project" value="UniProtKB-SubCell"/>
</dbReference>
<comment type="subcellular location">
    <subcellularLocation>
        <location evidence="1">Cell membrane</location>
        <topology evidence="1">Multi-pass membrane protein</topology>
    </subcellularLocation>
</comment>
<dbReference type="Proteomes" id="UP000440578">
    <property type="component" value="Unassembled WGS sequence"/>
</dbReference>
<dbReference type="GO" id="GO:0050909">
    <property type="term" value="P:sensory perception of taste"/>
    <property type="evidence" value="ECO:0007669"/>
    <property type="project" value="InterPro"/>
</dbReference>
<comment type="caution">
    <text evidence="7">The sequence shown here is derived from an EMBL/GenBank/DDBJ whole genome shotgun (WGS) entry which is preliminary data.</text>
</comment>
<dbReference type="AlphaFoldDB" id="A0A6A4V7A6"/>
<dbReference type="Pfam" id="PF08395">
    <property type="entry name" value="7tm_7"/>
    <property type="match status" value="1"/>
</dbReference>
<evidence type="ECO:0000256" key="2">
    <source>
        <dbReference type="ARBA" id="ARBA00022475"/>
    </source>
</evidence>
<feature type="transmembrane region" description="Helical" evidence="6">
    <location>
        <begin position="194"/>
        <end position="213"/>
    </location>
</feature>
<evidence type="ECO:0000256" key="4">
    <source>
        <dbReference type="ARBA" id="ARBA00022989"/>
    </source>
</evidence>
<feature type="transmembrane region" description="Helical" evidence="6">
    <location>
        <begin position="233"/>
        <end position="253"/>
    </location>
</feature>
<evidence type="ECO:0000256" key="1">
    <source>
        <dbReference type="ARBA" id="ARBA00004651"/>
    </source>
</evidence>
<keyword evidence="4 6" id="KW-1133">Transmembrane helix</keyword>
<keyword evidence="8" id="KW-1185">Reference proteome</keyword>
<evidence type="ECO:0000313" key="8">
    <source>
        <dbReference type="Proteomes" id="UP000440578"/>
    </source>
</evidence>
<accession>A0A6A4V7A6</accession>
<evidence type="ECO:0000256" key="3">
    <source>
        <dbReference type="ARBA" id="ARBA00022692"/>
    </source>
</evidence>